<feature type="compositionally biased region" description="Basic and acidic residues" evidence="4">
    <location>
        <begin position="792"/>
        <end position="807"/>
    </location>
</feature>
<dbReference type="SUPFAM" id="SSF48371">
    <property type="entry name" value="ARM repeat"/>
    <property type="match status" value="1"/>
</dbReference>
<dbReference type="GO" id="GO:0016197">
    <property type="term" value="P:endosomal transport"/>
    <property type="evidence" value="ECO:0007669"/>
    <property type="project" value="TreeGrafter"/>
</dbReference>
<dbReference type="GO" id="GO:0005770">
    <property type="term" value="C:late endosome"/>
    <property type="evidence" value="ECO:0007669"/>
    <property type="project" value="TreeGrafter"/>
</dbReference>
<evidence type="ECO:0000256" key="2">
    <source>
        <dbReference type="ARBA" id="ARBA00023006"/>
    </source>
</evidence>
<comment type="similarity">
    <text evidence="1">Belongs to the CLEC16A/gop-1 family.</text>
</comment>
<feature type="domain" description="FPL" evidence="5">
    <location>
        <begin position="58"/>
        <end position="204"/>
    </location>
</feature>
<proteinExistence type="inferred from homology"/>
<organism evidence="7 8">
    <name type="scientific">Pristionchus mayeri</name>
    <dbReference type="NCBI Taxonomy" id="1317129"/>
    <lineage>
        <taxon>Eukaryota</taxon>
        <taxon>Metazoa</taxon>
        <taxon>Ecdysozoa</taxon>
        <taxon>Nematoda</taxon>
        <taxon>Chromadorea</taxon>
        <taxon>Rhabditida</taxon>
        <taxon>Rhabditina</taxon>
        <taxon>Diplogasteromorpha</taxon>
        <taxon>Diplogasteroidea</taxon>
        <taxon>Neodiplogasteridae</taxon>
        <taxon>Pristionchus</taxon>
    </lineage>
</organism>
<dbReference type="GO" id="GO:0005794">
    <property type="term" value="C:Golgi apparatus"/>
    <property type="evidence" value="ECO:0007669"/>
    <property type="project" value="TreeGrafter"/>
</dbReference>
<evidence type="ECO:0000259" key="5">
    <source>
        <dbReference type="Pfam" id="PF09758"/>
    </source>
</evidence>
<evidence type="ECO:0000313" key="7">
    <source>
        <dbReference type="EMBL" id="GMR44158.1"/>
    </source>
</evidence>
<dbReference type="Pfam" id="PF19439">
    <property type="entry name" value="CLEC16A_C"/>
    <property type="match status" value="1"/>
</dbReference>
<feature type="domain" description="CLEC16A/TT9 C-terminal" evidence="6">
    <location>
        <begin position="375"/>
        <end position="748"/>
    </location>
</feature>
<keyword evidence="3" id="KW-0175">Coiled coil</keyword>
<dbReference type="GO" id="GO:1901096">
    <property type="term" value="P:regulation of autophagosome maturation"/>
    <property type="evidence" value="ECO:0007669"/>
    <property type="project" value="TreeGrafter"/>
</dbReference>
<gene>
    <name evidence="7" type="ORF">PMAYCL1PPCAC_14353</name>
</gene>
<dbReference type="PANTHER" id="PTHR21481:SF0">
    <property type="entry name" value="PROTEIN CLEC16A"/>
    <property type="match status" value="1"/>
</dbReference>
<dbReference type="GO" id="GO:0006914">
    <property type="term" value="P:autophagy"/>
    <property type="evidence" value="ECO:0007669"/>
    <property type="project" value="UniProtKB-KW"/>
</dbReference>
<keyword evidence="2" id="KW-0072">Autophagy</keyword>
<evidence type="ECO:0000256" key="4">
    <source>
        <dbReference type="SAM" id="MobiDB-lite"/>
    </source>
</evidence>
<evidence type="ECO:0008006" key="9">
    <source>
        <dbReference type="Google" id="ProtNLM"/>
    </source>
</evidence>
<keyword evidence="8" id="KW-1185">Reference proteome</keyword>
<dbReference type="Proteomes" id="UP001328107">
    <property type="component" value="Unassembled WGS sequence"/>
</dbReference>
<dbReference type="InterPro" id="IPR016024">
    <property type="entry name" value="ARM-type_fold"/>
</dbReference>
<dbReference type="EMBL" id="BTRK01000003">
    <property type="protein sequence ID" value="GMR44158.1"/>
    <property type="molecule type" value="Genomic_DNA"/>
</dbReference>
<evidence type="ECO:0000259" key="6">
    <source>
        <dbReference type="Pfam" id="PF19439"/>
    </source>
</evidence>
<sequence length="807" mass="90059">GRDNPGVSSIMLRRLGGYNSLWKPKNPHSLEYLKYLQGVLVKNEKVTEGNKKILVEALRAISEILIWGDQNDSSVFDFFLERQMLTHFLHIMRQDNTSTLCVQLLQTLNILFENIRHETSLYFLLSNNHVNEIITHKFELRNEEIMAYYISFVKTLSLKLNPATIHFFFNEATNDFPLLTESLKLYNFSESMVRIAVRTIFLNIVRVQDENMQKFVLTAAKEYLKEVVDGIVGCSIDLDQFVRSAENVQANRDRLRTKVDELIDSFHYVGELLVLGDCMADLARLLSHRFIFPLLLNSLVPRSCDTAVLLSSVAALFSIGQFIQIVNHKELIHTILTALLFEDSTVLVSQWVRADDSFCLQAVPQHKGGHSAGGSSQNRIFFNALLSALDVSANDDYAAFFALYTIYAIFENKGDADELLTAARLPHASSRPQPDAHTRLPSDSDCDPRLLEALRLLVAAAGRSNCRLRTITLQLACLVLRHFVLALDSNEVHDQIRALAEGTKKCLTGRLSEAAFIHHKDLFIDMFDEEYVEFESFRLRLDVVGHELLLPPSSSPMSGLPLNKRIPSGREETTRATLASYLHVRKLERDMADTPVDDELPVRVGDNPLVAVDDCINLANSDLLSCTVISSTGDRSSRFLVADQLQLILVEPAGKAGWGAVRFAGLLQDTSISGEPTDSRVLHIVVEGPPRPAGLSWRVGAARRTPLLQAKLLFDDHIRCMAGKQRLTKGRQGARELKHSALCAVLRLCPPGGRGEGGGSNFDRLQRVNPFRVVTGCAPGSVRKQNSPPALDGRDEDGHPEDPVPKK</sequence>
<dbReference type="AlphaFoldDB" id="A0AAN4ZSQ8"/>
<dbReference type="InterPro" id="IPR045820">
    <property type="entry name" value="CLEC16A/TT9_C"/>
</dbReference>
<dbReference type="InterPro" id="IPR019155">
    <property type="entry name" value="CLEC16A/TT9_N"/>
</dbReference>
<accession>A0AAN4ZSQ8</accession>
<evidence type="ECO:0000313" key="8">
    <source>
        <dbReference type="Proteomes" id="UP001328107"/>
    </source>
</evidence>
<comment type="caution">
    <text evidence="7">The sequence shown here is derived from an EMBL/GenBank/DDBJ whole genome shotgun (WGS) entry which is preliminary data.</text>
</comment>
<evidence type="ECO:0000256" key="1">
    <source>
        <dbReference type="ARBA" id="ARBA00006441"/>
    </source>
</evidence>
<dbReference type="GO" id="GO:0007034">
    <property type="term" value="P:vacuolar transport"/>
    <property type="evidence" value="ECO:0007669"/>
    <property type="project" value="TreeGrafter"/>
</dbReference>
<dbReference type="Pfam" id="PF09758">
    <property type="entry name" value="FPL"/>
    <property type="match status" value="1"/>
</dbReference>
<name>A0AAN4ZSQ8_9BILA</name>
<protein>
    <recommendedName>
        <fullName evidence="9">FPL domain-containing protein</fullName>
    </recommendedName>
</protein>
<feature type="coiled-coil region" evidence="3">
    <location>
        <begin position="238"/>
        <end position="265"/>
    </location>
</feature>
<feature type="non-terminal residue" evidence="7">
    <location>
        <position position="1"/>
    </location>
</feature>
<evidence type="ECO:0000256" key="3">
    <source>
        <dbReference type="SAM" id="Coils"/>
    </source>
</evidence>
<dbReference type="PANTHER" id="PTHR21481">
    <property type="entry name" value="PROTEIN CLEC16A"/>
    <property type="match status" value="1"/>
</dbReference>
<dbReference type="InterPro" id="IPR039272">
    <property type="entry name" value="CLEC16A/TT9"/>
</dbReference>
<reference evidence="8" key="1">
    <citation type="submission" date="2022-10" db="EMBL/GenBank/DDBJ databases">
        <title>Genome assembly of Pristionchus species.</title>
        <authorList>
            <person name="Yoshida K."/>
            <person name="Sommer R.J."/>
        </authorList>
    </citation>
    <scope>NUCLEOTIDE SEQUENCE [LARGE SCALE GENOMIC DNA]</scope>
    <source>
        <strain evidence="8">RS5460</strain>
    </source>
</reference>
<feature type="region of interest" description="Disordered" evidence="4">
    <location>
        <begin position="777"/>
        <end position="807"/>
    </location>
</feature>